<keyword evidence="3" id="KW-1185">Reference proteome</keyword>
<organism evidence="2 3">
    <name type="scientific">Caenorhabditis japonica</name>
    <dbReference type="NCBI Taxonomy" id="281687"/>
    <lineage>
        <taxon>Eukaryota</taxon>
        <taxon>Metazoa</taxon>
        <taxon>Ecdysozoa</taxon>
        <taxon>Nematoda</taxon>
        <taxon>Chromadorea</taxon>
        <taxon>Rhabditida</taxon>
        <taxon>Rhabditina</taxon>
        <taxon>Rhabditomorpha</taxon>
        <taxon>Rhabditoidea</taxon>
        <taxon>Rhabditidae</taxon>
        <taxon>Peloderinae</taxon>
        <taxon>Caenorhabditis</taxon>
    </lineage>
</organism>
<dbReference type="AlphaFoldDB" id="A0A8R1IAX0"/>
<feature type="compositionally biased region" description="Low complexity" evidence="1">
    <location>
        <begin position="650"/>
        <end position="755"/>
    </location>
</feature>
<evidence type="ECO:0000256" key="1">
    <source>
        <dbReference type="SAM" id="MobiDB-lite"/>
    </source>
</evidence>
<protein>
    <submittedName>
        <fullName evidence="2">Uncharacterized protein</fullName>
    </submittedName>
</protein>
<proteinExistence type="predicted"/>
<dbReference type="Proteomes" id="UP000005237">
    <property type="component" value="Unassembled WGS sequence"/>
</dbReference>
<reference evidence="2" key="2">
    <citation type="submission" date="2022-06" db="UniProtKB">
        <authorList>
            <consortium name="EnsemblMetazoa"/>
        </authorList>
    </citation>
    <scope>IDENTIFICATION</scope>
    <source>
        <strain evidence="2">DF5081</strain>
    </source>
</reference>
<feature type="region of interest" description="Disordered" evidence="1">
    <location>
        <begin position="638"/>
        <end position="755"/>
    </location>
</feature>
<evidence type="ECO:0000313" key="3">
    <source>
        <dbReference type="Proteomes" id="UP000005237"/>
    </source>
</evidence>
<evidence type="ECO:0000313" key="2">
    <source>
        <dbReference type="EnsemblMetazoa" id="CJA19026b.1"/>
    </source>
</evidence>
<name>A0A8R1IAX0_CAEJA</name>
<reference evidence="3" key="1">
    <citation type="submission" date="2010-08" db="EMBL/GenBank/DDBJ databases">
        <authorList>
            <consortium name="Caenorhabditis japonica Sequencing Consortium"/>
            <person name="Wilson R.K."/>
        </authorList>
    </citation>
    <scope>NUCLEOTIDE SEQUENCE [LARGE SCALE GENOMIC DNA]</scope>
    <source>
        <strain evidence="3">DF5081</strain>
    </source>
</reference>
<dbReference type="EnsemblMetazoa" id="CJA19026b.1">
    <property type="protein sequence ID" value="CJA19026b.1"/>
    <property type="gene ID" value="WBGene00138229"/>
</dbReference>
<accession>A0A8R1IAX0</accession>
<feature type="region of interest" description="Disordered" evidence="1">
    <location>
        <begin position="494"/>
        <end position="540"/>
    </location>
</feature>
<sequence length="773" mass="82202">MNRERESFFLIKLDFFSTCSLYRMVYAVLLALLAFCATASAVDTEGTHFVFSFVRNANPDITNQVLSATIINRNAADCKFTLQYRPDFGKYTNPENMTITVLSMNVGEIEIPSWYGFNYTGRNVQDDVYLTLVAFSTSPVTLLANNYDNVTKQGDTYMVLPTTWGSQSFTFSLPPSVISNNNQYEQVFVLPTTEGTTKVTFAEIGQSETVFYFNATYGNTPAVYVGDVSSDLRPKTYHVLADKPVLIVAGVTCAGTDPSACDHIAYMPHPPAASDCFSYEYYDDDHISFLPTTSQFFTDIPGTCLIGQNITRTLNDGTTRTITIKPQMESPLWTVDTTNARQLGVAFHNGGSNIHIARYYDGTKYSSRGAFIATSPSITQFHADSSAFHTRNANDSVEIYCTVLTCASLTLDGEKVYNENDLQVVQTVDDVAYYVFVTVLAKPGFHKLYLDPGTKGNYAFFVFGKNGQYSYGYEGGVNKPTVVLAPTTTSTPFTGPTTSATSTTTVTTKTLPTTTTSKAASTPTTTVTTAPTSSPTASTITLGTTAPVTTASTAQPSTVTTIVTAPTTATVKTTQTTATAKTQTSVVSSSPTPSPVTVTKVVTTPTLPIILSTASTQPLASTSTTAVTSPTTRLVTETKATPPLQTSSPAKQSTVASTVTVKSTPTPSTVASTQSTATPQKPVTSTSTVTTPAATTKTTPAATTKSTPAATTKTTPVATQSIPTSTVPQTNTSTTPTVPITSATDTPPSTTTDSSSTISLVIPALFTIFFAIV</sequence>